<keyword evidence="3" id="KW-1185">Reference proteome</keyword>
<dbReference type="PANTHER" id="PTHR46599:SF3">
    <property type="entry name" value="PIGGYBAC TRANSPOSABLE ELEMENT-DERIVED PROTEIN 4"/>
    <property type="match status" value="1"/>
</dbReference>
<dbReference type="InterPro" id="IPR029526">
    <property type="entry name" value="PGBD"/>
</dbReference>
<feature type="domain" description="PiggyBac transposable element-derived protein" evidence="1">
    <location>
        <begin position="2"/>
        <end position="72"/>
    </location>
</feature>
<accession>A0ABQ8SMB6</accession>
<protein>
    <recommendedName>
        <fullName evidence="1">PiggyBac transposable element-derived protein domain-containing protein</fullName>
    </recommendedName>
</protein>
<comment type="caution">
    <text evidence="2">The sequence shown here is derived from an EMBL/GenBank/DDBJ whole genome shotgun (WGS) entry which is preliminary data.</text>
</comment>
<evidence type="ECO:0000259" key="1">
    <source>
        <dbReference type="Pfam" id="PF13843"/>
    </source>
</evidence>
<dbReference type="EMBL" id="JAJSOF020000023">
    <property type="protein sequence ID" value="KAJ4435326.1"/>
    <property type="molecule type" value="Genomic_DNA"/>
</dbReference>
<dbReference type="Pfam" id="PF13843">
    <property type="entry name" value="DDE_Tnp_1_7"/>
    <property type="match status" value="1"/>
</dbReference>
<evidence type="ECO:0000313" key="2">
    <source>
        <dbReference type="EMBL" id="KAJ4435326.1"/>
    </source>
</evidence>
<name>A0ABQ8SMB6_PERAM</name>
<dbReference type="PANTHER" id="PTHR46599">
    <property type="entry name" value="PIGGYBAC TRANSPOSABLE ELEMENT-DERIVED PROTEIN 4"/>
    <property type="match status" value="1"/>
</dbReference>
<organism evidence="2 3">
    <name type="scientific">Periplaneta americana</name>
    <name type="common">American cockroach</name>
    <name type="synonym">Blatta americana</name>
    <dbReference type="NCBI Taxonomy" id="6978"/>
    <lineage>
        <taxon>Eukaryota</taxon>
        <taxon>Metazoa</taxon>
        <taxon>Ecdysozoa</taxon>
        <taxon>Arthropoda</taxon>
        <taxon>Hexapoda</taxon>
        <taxon>Insecta</taxon>
        <taxon>Pterygota</taxon>
        <taxon>Neoptera</taxon>
        <taxon>Polyneoptera</taxon>
        <taxon>Dictyoptera</taxon>
        <taxon>Blattodea</taxon>
        <taxon>Blattoidea</taxon>
        <taxon>Blattidae</taxon>
        <taxon>Blattinae</taxon>
        <taxon>Periplaneta</taxon>
    </lineage>
</organism>
<sequence>MLKKGEVVAFQRGKPMTMKWKDKRDVCLLSTVHNIEMQRRRGRHNEVVKPVAVFACNDTMGGVDKVDQHTANNPLPHTNVREGRNTRKYFSISWTW</sequence>
<proteinExistence type="predicted"/>
<gene>
    <name evidence="2" type="ORF">ANN_17936</name>
</gene>
<dbReference type="Proteomes" id="UP001148838">
    <property type="component" value="Unassembled WGS sequence"/>
</dbReference>
<evidence type="ECO:0000313" key="3">
    <source>
        <dbReference type="Proteomes" id="UP001148838"/>
    </source>
</evidence>
<reference evidence="2 3" key="1">
    <citation type="journal article" date="2022" name="Allergy">
        <title>Genome assembly and annotation of Periplaneta americana reveal a comprehensive cockroach allergen profile.</title>
        <authorList>
            <person name="Wang L."/>
            <person name="Xiong Q."/>
            <person name="Saelim N."/>
            <person name="Wang L."/>
            <person name="Nong W."/>
            <person name="Wan A.T."/>
            <person name="Shi M."/>
            <person name="Liu X."/>
            <person name="Cao Q."/>
            <person name="Hui J.H.L."/>
            <person name="Sookrung N."/>
            <person name="Leung T.F."/>
            <person name="Tungtrongchitr A."/>
            <person name="Tsui S.K.W."/>
        </authorList>
    </citation>
    <scope>NUCLEOTIDE SEQUENCE [LARGE SCALE GENOMIC DNA]</scope>
    <source>
        <strain evidence="2">PWHHKU_190912</strain>
    </source>
</reference>